<dbReference type="Proteomes" id="UP000299102">
    <property type="component" value="Unassembled WGS sequence"/>
</dbReference>
<name>A0A4C1T766_EUMVA</name>
<gene>
    <name evidence="2" type="ORF">EVAR_72603_1</name>
</gene>
<comment type="caution">
    <text evidence="2">The sequence shown here is derived from an EMBL/GenBank/DDBJ whole genome shotgun (WGS) entry which is preliminary data.</text>
</comment>
<feature type="compositionally biased region" description="Polar residues" evidence="1">
    <location>
        <begin position="78"/>
        <end position="89"/>
    </location>
</feature>
<organism evidence="2 3">
    <name type="scientific">Eumeta variegata</name>
    <name type="common">Bagworm moth</name>
    <name type="synonym">Eumeta japonica</name>
    <dbReference type="NCBI Taxonomy" id="151549"/>
    <lineage>
        <taxon>Eukaryota</taxon>
        <taxon>Metazoa</taxon>
        <taxon>Ecdysozoa</taxon>
        <taxon>Arthropoda</taxon>
        <taxon>Hexapoda</taxon>
        <taxon>Insecta</taxon>
        <taxon>Pterygota</taxon>
        <taxon>Neoptera</taxon>
        <taxon>Endopterygota</taxon>
        <taxon>Lepidoptera</taxon>
        <taxon>Glossata</taxon>
        <taxon>Ditrysia</taxon>
        <taxon>Tineoidea</taxon>
        <taxon>Psychidae</taxon>
        <taxon>Oiketicinae</taxon>
        <taxon>Eumeta</taxon>
    </lineage>
</organism>
<feature type="region of interest" description="Disordered" evidence="1">
    <location>
        <begin position="38"/>
        <end position="89"/>
    </location>
</feature>
<reference evidence="2 3" key="1">
    <citation type="journal article" date="2019" name="Commun. Biol.">
        <title>The bagworm genome reveals a unique fibroin gene that provides high tensile strength.</title>
        <authorList>
            <person name="Kono N."/>
            <person name="Nakamura H."/>
            <person name="Ohtoshi R."/>
            <person name="Tomita M."/>
            <person name="Numata K."/>
            <person name="Arakawa K."/>
        </authorList>
    </citation>
    <scope>NUCLEOTIDE SEQUENCE [LARGE SCALE GENOMIC DNA]</scope>
</reference>
<evidence type="ECO:0000256" key="1">
    <source>
        <dbReference type="SAM" id="MobiDB-lite"/>
    </source>
</evidence>
<accession>A0A4C1T766</accession>
<dbReference type="EMBL" id="BGZK01004690">
    <property type="protein sequence ID" value="GBP10359.1"/>
    <property type="molecule type" value="Genomic_DNA"/>
</dbReference>
<evidence type="ECO:0000313" key="2">
    <source>
        <dbReference type="EMBL" id="GBP10359.1"/>
    </source>
</evidence>
<evidence type="ECO:0000313" key="3">
    <source>
        <dbReference type="Proteomes" id="UP000299102"/>
    </source>
</evidence>
<protein>
    <submittedName>
        <fullName evidence="2">Uncharacterized protein</fullName>
    </submittedName>
</protein>
<dbReference type="AlphaFoldDB" id="A0A4C1T766"/>
<proteinExistence type="predicted"/>
<sequence length="89" mass="10133">MFKAAMRQRYPHVGRAEPGEVRKPNACIARIVNDEKGYSGSSAEAYPPNIRRSTLEPSAMSPYGPVGRWHHHRRGNNVRDQQLNKIHNN</sequence>
<keyword evidence="3" id="KW-1185">Reference proteome</keyword>